<evidence type="ECO:0000313" key="1">
    <source>
        <dbReference type="EMBL" id="RCV53069.1"/>
    </source>
</evidence>
<dbReference type="AlphaFoldDB" id="A0A368T0M3"/>
<dbReference type="EMBL" id="QEIN01000202">
    <property type="protein sequence ID" value="RCV53069.1"/>
    <property type="molecule type" value="Genomic_DNA"/>
</dbReference>
<evidence type="ECO:0000313" key="2">
    <source>
        <dbReference type="Proteomes" id="UP000253318"/>
    </source>
</evidence>
<dbReference type="RefSeq" id="WP_114398228.1">
    <property type="nucleotide sequence ID" value="NZ_QEIM01000064.1"/>
</dbReference>
<name>A0A368T0M3_9ACTN</name>
<reference evidence="1 2" key="1">
    <citation type="submission" date="2018-04" db="EMBL/GenBank/DDBJ databases">
        <title>Novel actinobacteria from marine sediment.</title>
        <authorList>
            <person name="Ng Z.Y."/>
            <person name="Tan G.Y.A."/>
        </authorList>
    </citation>
    <scope>NUCLEOTIDE SEQUENCE [LARGE SCALE GENOMIC DNA]</scope>
    <source>
        <strain evidence="1 2">TPS81</strain>
    </source>
</reference>
<dbReference type="OrthoDB" id="4332517at2"/>
<protein>
    <submittedName>
        <fullName evidence="1">Uncharacterized protein</fullName>
    </submittedName>
</protein>
<keyword evidence="2" id="KW-1185">Reference proteome</keyword>
<proteinExistence type="predicted"/>
<organism evidence="1 2">
    <name type="scientific">Marinitenerispora sediminis</name>
    <dbReference type="NCBI Taxonomy" id="1931232"/>
    <lineage>
        <taxon>Bacteria</taxon>
        <taxon>Bacillati</taxon>
        <taxon>Actinomycetota</taxon>
        <taxon>Actinomycetes</taxon>
        <taxon>Streptosporangiales</taxon>
        <taxon>Nocardiopsidaceae</taxon>
        <taxon>Marinitenerispora</taxon>
    </lineage>
</organism>
<sequence length="87" mass="9342">MDHHPPTRAGWERHRTALASHAHRAAQEADPAALADERAERIATAWRAGYRNTRALAAAVGVSPDTVRADLRSQGIDPATDRGAPIS</sequence>
<comment type="caution">
    <text evidence="1">The sequence shown here is derived from an EMBL/GenBank/DDBJ whole genome shotgun (WGS) entry which is preliminary data.</text>
</comment>
<accession>A0A368T0M3</accession>
<gene>
    <name evidence="1" type="ORF">DEF24_21085</name>
</gene>
<dbReference type="Proteomes" id="UP000253318">
    <property type="component" value="Unassembled WGS sequence"/>
</dbReference>